<evidence type="ECO:0000256" key="3">
    <source>
        <dbReference type="ARBA" id="ARBA00022748"/>
    </source>
</evidence>
<feature type="transmembrane region" description="Helical" evidence="6">
    <location>
        <begin position="167"/>
        <end position="191"/>
    </location>
</feature>
<dbReference type="Proteomes" id="UP000184275">
    <property type="component" value="Unassembled WGS sequence"/>
</dbReference>
<protein>
    <submittedName>
        <fullName evidence="8">ABC-type transport system involved in cytochrome c biogenesis, permease component</fullName>
    </submittedName>
</protein>
<dbReference type="AlphaFoldDB" id="A0A1M6QK31"/>
<dbReference type="RefSeq" id="WP_073302163.1">
    <property type="nucleotide sequence ID" value="NZ_FRAW01000002.1"/>
</dbReference>
<gene>
    <name evidence="8" type="ORF">SAMN05720469_102129</name>
</gene>
<organism evidence="8 9">
    <name type="scientific">Fibrobacter intestinalis</name>
    <dbReference type="NCBI Taxonomy" id="28122"/>
    <lineage>
        <taxon>Bacteria</taxon>
        <taxon>Pseudomonadati</taxon>
        <taxon>Fibrobacterota</taxon>
        <taxon>Fibrobacteria</taxon>
        <taxon>Fibrobacterales</taxon>
        <taxon>Fibrobacteraceae</taxon>
        <taxon>Fibrobacter</taxon>
    </lineage>
</organism>
<feature type="transmembrane region" description="Helical" evidence="6">
    <location>
        <begin position="436"/>
        <end position="457"/>
    </location>
</feature>
<feature type="transmembrane region" description="Helical" evidence="6">
    <location>
        <begin position="259"/>
        <end position="278"/>
    </location>
</feature>
<reference evidence="9" key="1">
    <citation type="submission" date="2016-11" db="EMBL/GenBank/DDBJ databases">
        <authorList>
            <person name="Varghese N."/>
            <person name="Submissions S."/>
        </authorList>
    </citation>
    <scope>NUCLEOTIDE SEQUENCE [LARGE SCALE GENOMIC DNA]</scope>
    <source>
        <strain evidence="9">UWOS</strain>
    </source>
</reference>
<feature type="transmembrane region" description="Helical" evidence="6">
    <location>
        <begin position="377"/>
        <end position="396"/>
    </location>
</feature>
<evidence type="ECO:0000313" key="9">
    <source>
        <dbReference type="Proteomes" id="UP000184275"/>
    </source>
</evidence>
<dbReference type="PANTHER" id="PTHR30071">
    <property type="entry name" value="HEME EXPORTER PROTEIN C"/>
    <property type="match status" value="1"/>
</dbReference>
<dbReference type="GO" id="GO:0005886">
    <property type="term" value="C:plasma membrane"/>
    <property type="evidence" value="ECO:0007669"/>
    <property type="project" value="TreeGrafter"/>
</dbReference>
<dbReference type="PANTHER" id="PTHR30071:SF1">
    <property type="entry name" value="CYTOCHROME B_B6 PROTEIN-RELATED"/>
    <property type="match status" value="1"/>
</dbReference>
<feature type="domain" description="Cytochrome c assembly protein" evidence="7">
    <location>
        <begin position="231"/>
        <end position="428"/>
    </location>
</feature>
<keyword evidence="3" id="KW-0201">Cytochrome c-type biogenesis</keyword>
<evidence type="ECO:0000259" key="7">
    <source>
        <dbReference type="Pfam" id="PF01578"/>
    </source>
</evidence>
<accession>A0A1M6QK31</accession>
<name>A0A1M6QK31_9BACT</name>
<evidence type="ECO:0000256" key="6">
    <source>
        <dbReference type="SAM" id="Phobius"/>
    </source>
</evidence>
<feature type="transmembrane region" description="Helical" evidence="6">
    <location>
        <begin position="345"/>
        <end position="365"/>
    </location>
</feature>
<keyword evidence="9" id="KW-1185">Reference proteome</keyword>
<feature type="transmembrane region" description="Helical" evidence="6">
    <location>
        <begin position="203"/>
        <end position="222"/>
    </location>
</feature>
<dbReference type="InterPro" id="IPR045062">
    <property type="entry name" value="Cyt_c_biogenesis_CcsA/CcmC"/>
</dbReference>
<dbReference type="EMBL" id="FRAW01000002">
    <property type="protein sequence ID" value="SHK20480.1"/>
    <property type="molecule type" value="Genomic_DNA"/>
</dbReference>
<evidence type="ECO:0000256" key="1">
    <source>
        <dbReference type="ARBA" id="ARBA00004141"/>
    </source>
</evidence>
<feature type="transmembrane region" description="Helical" evidence="6">
    <location>
        <begin position="298"/>
        <end position="324"/>
    </location>
</feature>
<evidence type="ECO:0000256" key="2">
    <source>
        <dbReference type="ARBA" id="ARBA00022692"/>
    </source>
</evidence>
<keyword evidence="5 6" id="KW-0472">Membrane</keyword>
<dbReference type="GO" id="GO:0020037">
    <property type="term" value="F:heme binding"/>
    <property type="evidence" value="ECO:0007669"/>
    <property type="project" value="InterPro"/>
</dbReference>
<comment type="subcellular location">
    <subcellularLocation>
        <location evidence="1">Membrane</location>
        <topology evidence="1">Multi-pass membrane protein</topology>
    </subcellularLocation>
</comment>
<dbReference type="GO" id="GO:0017004">
    <property type="term" value="P:cytochrome complex assembly"/>
    <property type="evidence" value="ECO:0007669"/>
    <property type="project" value="UniProtKB-KW"/>
</dbReference>
<evidence type="ECO:0000256" key="4">
    <source>
        <dbReference type="ARBA" id="ARBA00022989"/>
    </source>
</evidence>
<evidence type="ECO:0000256" key="5">
    <source>
        <dbReference type="ARBA" id="ARBA00023136"/>
    </source>
</evidence>
<evidence type="ECO:0000313" key="8">
    <source>
        <dbReference type="EMBL" id="SHK20480.1"/>
    </source>
</evidence>
<dbReference type="InterPro" id="IPR002541">
    <property type="entry name" value="Cyt_c_assembly"/>
</dbReference>
<keyword evidence="2 6" id="KW-0812">Transmembrane</keyword>
<dbReference type="Pfam" id="PF01578">
    <property type="entry name" value="Cytochrom_C_asm"/>
    <property type="match status" value="1"/>
</dbReference>
<proteinExistence type="predicted"/>
<feature type="transmembrane region" description="Helical" evidence="6">
    <location>
        <begin position="228"/>
        <end position="252"/>
    </location>
</feature>
<feature type="transmembrane region" description="Helical" evidence="6">
    <location>
        <begin position="408"/>
        <end position="430"/>
    </location>
</feature>
<sequence>MIRILMGILFLLPVLAGAWNLTEKKIPDWIRFESRIRPRQSFEILLAERLCEKTKCDGFSAAEILQKIWNGTADSLEVFRISRSTAVEILHLPQNRRTFRRSEFENARPLLRQYAEREDSHPLTREFIRLNSALDLYDSIQSDFLVHRAVPEESLSSEELRKLQAEAFYLSIDPMFFIWILSCCAFCLAALGNRSRRAFRAGWILEVLLAFGIFTVFVWRGICEGRLPFASLYEMVMAVAFGIAAVTGIAAFKTKMPGVLLGGAGTVFLLVTLLRLAFPASGAFEPVSLLLNSPFWLSLHVLTIAFGFCTLIFSSVAAHISLWLGVFRKAPSESLRSILRATLRIGFVFSALGTVLGGFWADIAWGRFWGWDPKECAALLVLLWTLILLHLEHGNWISAKTWDALSAFLLVVIAFCLFGVNLLGVGLHSYGYSPSVFFAFSAFSILDSLLIGFAYFLSRKNCQIP</sequence>
<keyword evidence="4 6" id="KW-1133">Transmembrane helix</keyword>